<dbReference type="Proteomes" id="UP000199555">
    <property type="component" value="Unassembled WGS sequence"/>
</dbReference>
<reference evidence="2" key="1">
    <citation type="submission" date="2016-10" db="EMBL/GenBank/DDBJ databases">
        <authorList>
            <person name="Varghese N."/>
            <person name="Submissions S."/>
        </authorList>
    </citation>
    <scope>NUCLEOTIDE SEQUENCE [LARGE SCALE GENOMIC DNA]</scope>
    <source>
        <strain evidence="2">CGMCC 1.7655</strain>
    </source>
</reference>
<sequence>METKPSEDATSEIADDIENMYGLHQDHRRVTAALQVALLAVLDTIDDKFPGMRQIVIADMREAAEKERAFMRMRREADPAANITDDDIEDEMEPLEDLIFKLERRMITD</sequence>
<dbReference type="AlphaFoldDB" id="A0A1G9JHI3"/>
<dbReference type="RefSeq" id="WP_090756008.1">
    <property type="nucleotide sequence ID" value="NZ_FNGE01000009.1"/>
</dbReference>
<name>A0A1G9JHI3_9RHOB</name>
<proteinExistence type="predicted"/>
<evidence type="ECO:0000313" key="2">
    <source>
        <dbReference type="Proteomes" id="UP000199555"/>
    </source>
</evidence>
<keyword evidence="2" id="KW-1185">Reference proteome</keyword>
<protein>
    <submittedName>
        <fullName evidence="1">Uncharacterized protein</fullName>
    </submittedName>
</protein>
<gene>
    <name evidence="1" type="ORF">SAMN04487971_109130</name>
</gene>
<dbReference type="STRING" id="525640.SAMN04487971_109130"/>
<dbReference type="EMBL" id="FNGE01000009">
    <property type="protein sequence ID" value="SDL36735.1"/>
    <property type="molecule type" value="Genomic_DNA"/>
</dbReference>
<organism evidence="1 2">
    <name type="scientific">Paracoccus chinensis</name>
    <dbReference type="NCBI Taxonomy" id="525640"/>
    <lineage>
        <taxon>Bacteria</taxon>
        <taxon>Pseudomonadati</taxon>
        <taxon>Pseudomonadota</taxon>
        <taxon>Alphaproteobacteria</taxon>
        <taxon>Rhodobacterales</taxon>
        <taxon>Paracoccaceae</taxon>
        <taxon>Paracoccus</taxon>
    </lineage>
</organism>
<evidence type="ECO:0000313" key="1">
    <source>
        <dbReference type="EMBL" id="SDL36735.1"/>
    </source>
</evidence>
<accession>A0A1G9JHI3</accession>
<dbReference type="OrthoDB" id="7780543at2"/>